<comment type="caution">
    <text evidence="1">The sequence shown here is derived from an EMBL/GenBank/DDBJ whole genome shotgun (WGS) entry which is preliminary data.</text>
</comment>
<accession>A0AA38M155</accession>
<dbReference type="AlphaFoldDB" id="A0AA38M155"/>
<gene>
    <name evidence="1" type="ORF">Zmor_004015</name>
</gene>
<dbReference type="Proteomes" id="UP001168821">
    <property type="component" value="Unassembled WGS sequence"/>
</dbReference>
<keyword evidence="2" id="KW-1185">Reference proteome</keyword>
<evidence type="ECO:0000313" key="2">
    <source>
        <dbReference type="Proteomes" id="UP001168821"/>
    </source>
</evidence>
<evidence type="ECO:0000313" key="1">
    <source>
        <dbReference type="EMBL" id="KAJ3639144.1"/>
    </source>
</evidence>
<evidence type="ECO:0008006" key="3">
    <source>
        <dbReference type="Google" id="ProtNLM"/>
    </source>
</evidence>
<organism evidence="1 2">
    <name type="scientific">Zophobas morio</name>
    <dbReference type="NCBI Taxonomy" id="2755281"/>
    <lineage>
        <taxon>Eukaryota</taxon>
        <taxon>Metazoa</taxon>
        <taxon>Ecdysozoa</taxon>
        <taxon>Arthropoda</taxon>
        <taxon>Hexapoda</taxon>
        <taxon>Insecta</taxon>
        <taxon>Pterygota</taxon>
        <taxon>Neoptera</taxon>
        <taxon>Endopterygota</taxon>
        <taxon>Coleoptera</taxon>
        <taxon>Polyphaga</taxon>
        <taxon>Cucujiformia</taxon>
        <taxon>Tenebrionidae</taxon>
        <taxon>Zophobas</taxon>
    </lineage>
</organism>
<dbReference type="EMBL" id="JALNTZ010000012">
    <property type="protein sequence ID" value="KAJ3639144.1"/>
    <property type="molecule type" value="Genomic_DNA"/>
</dbReference>
<protein>
    <recommendedName>
        <fullName evidence="3">DUF4817 domain-containing protein</fullName>
    </recommendedName>
</protein>
<reference evidence="1" key="1">
    <citation type="journal article" date="2023" name="G3 (Bethesda)">
        <title>Whole genome assemblies of Zophobas morio and Tenebrio molitor.</title>
        <authorList>
            <person name="Kaur S."/>
            <person name="Stinson S.A."/>
            <person name="diCenzo G.C."/>
        </authorList>
    </citation>
    <scope>NUCLEOTIDE SEQUENCE</scope>
    <source>
        <strain evidence="1">QUZm001</strain>
    </source>
</reference>
<proteinExistence type="predicted"/>
<name>A0AA38M155_9CUCU</name>
<sequence length="104" mass="11638">MALYSNLEYTHIVVACNETWGNGARAQRIFSGSLPNRLSNVLTVRNVVQQIREYGSFNLATQNRGRLGSNRIDNSEEASLEKVKARPGTSTHHLTVMYVRCIGE</sequence>